<evidence type="ECO:0000256" key="8">
    <source>
        <dbReference type="ARBA" id="ARBA00023128"/>
    </source>
</evidence>
<reference evidence="12 13" key="1">
    <citation type="journal article" date="2014" name="Nat. Genet.">
        <title>Whole-genome sequence of a flatfish provides insights into ZW sex chromosome evolution and adaptation to a benthic lifestyle.</title>
        <authorList>
            <person name="Chen S."/>
            <person name="Zhang G."/>
            <person name="Shao C."/>
            <person name="Huang Q."/>
            <person name="Liu G."/>
            <person name="Zhang P."/>
            <person name="Song W."/>
            <person name="An N."/>
            <person name="Chalopin D."/>
            <person name="Volff J.N."/>
            <person name="Hong Y."/>
            <person name="Li Q."/>
            <person name="Sha Z."/>
            <person name="Zhou H."/>
            <person name="Xie M."/>
            <person name="Yu Q."/>
            <person name="Liu Y."/>
            <person name="Xiang H."/>
            <person name="Wang N."/>
            <person name="Wu K."/>
            <person name="Yang C."/>
            <person name="Zhou Q."/>
            <person name="Liao X."/>
            <person name="Yang L."/>
            <person name="Hu Q."/>
            <person name="Zhang J."/>
            <person name="Meng L."/>
            <person name="Jin L."/>
            <person name="Tian Y."/>
            <person name="Lian J."/>
            <person name="Yang J."/>
            <person name="Miao G."/>
            <person name="Liu S."/>
            <person name="Liang Z."/>
            <person name="Yan F."/>
            <person name="Li Y."/>
            <person name="Sun B."/>
            <person name="Zhang H."/>
            <person name="Zhang J."/>
            <person name="Zhu Y."/>
            <person name="Du M."/>
            <person name="Zhao Y."/>
            <person name="Schartl M."/>
            <person name="Tang Q."/>
            <person name="Wang J."/>
        </authorList>
    </citation>
    <scope>NUCLEOTIDE SEQUENCE</scope>
</reference>
<feature type="repeat" description="Solcar" evidence="10">
    <location>
        <begin position="1"/>
        <end position="83"/>
    </location>
</feature>
<dbReference type="STRING" id="244447.ENSCSEP00000000688"/>
<dbReference type="FunFam" id="1.50.40.10:FF:000049">
    <property type="entry name" value="Solute carrier family 25 member 45"/>
    <property type="match status" value="1"/>
</dbReference>
<keyword evidence="6" id="KW-0999">Mitochondrion inner membrane</keyword>
<dbReference type="GO" id="GO:0005743">
    <property type="term" value="C:mitochondrial inner membrane"/>
    <property type="evidence" value="ECO:0007669"/>
    <property type="project" value="UniProtKB-SubCell"/>
</dbReference>
<keyword evidence="7" id="KW-1133">Transmembrane helix</keyword>
<reference evidence="12" key="3">
    <citation type="submission" date="2025-09" db="UniProtKB">
        <authorList>
            <consortium name="Ensembl"/>
        </authorList>
    </citation>
    <scope>IDENTIFICATION</scope>
</reference>
<evidence type="ECO:0000256" key="11">
    <source>
        <dbReference type="RuleBase" id="RU000488"/>
    </source>
</evidence>
<protein>
    <submittedName>
        <fullName evidence="12">Solute carrier family 25 member 47a</fullName>
    </submittedName>
</protein>
<dbReference type="PROSITE" id="PS50920">
    <property type="entry name" value="SOLCAR"/>
    <property type="match status" value="3"/>
</dbReference>
<evidence type="ECO:0000256" key="2">
    <source>
        <dbReference type="ARBA" id="ARBA00006375"/>
    </source>
</evidence>
<dbReference type="Ensembl" id="ENSCSET00000000716.1">
    <property type="protein sequence ID" value="ENSCSEP00000000688.1"/>
    <property type="gene ID" value="ENSCSEG00000000494.1"/>
</dbReference>
<evidence type="ECO:0000256" key="9">
    <source>
        <dbReference type="ARBA" id="ARBA00023136"/>
    </source>
</evidence>
<evidence type="ECO:0000256" key="1">
    <source>
        <dbReference type="ARBA" id="ARBA00004448"/>
    </source>
</evidence>
<dbReference type="GeneID" id="103380985"/>
<evidence type="ECO:0000256" key="4">
    <source>
        <dbReference type="ARBA" id="ARBA00022692"/>
    </source>
</evidence>
<dbReference type="GO" id="GO:0022857">
    <property type="term" value="F:transmembrane transporter activity"/>
    <property type="evidence" value="ECO:0007669"/>
    <property type="project" value="TreeGrafter"/>
</dbReference>
<dbReference type="SUPFAM" id="SSF103506">
    <property type="entry name" value="Mitochondrial carrier"/>
    <property type="match status" value="1"/>
</dbReference>
<dbReference type="GeneTree" id="ENSGT00940000159694"/>
<comment type="subcellular location">
    <subcellularLocation>
        <location evidence="1">Mitochondrion inner membrane</location>
        <topology evidence="1">Multi-pass membrane protein</topology>
    </subcellularLocation>
</comment>
<reference evidence="12" key="2">
    <citation type="submission" date="2025-08" db="UniProtKB">
        <authorList>
            <consortium name="Ensembl"/>
        </authorList>
    </citation>
    <scope>IDENTIFICATION</scope>
</reference>
<evidence type="ECO:0000256" key="5">
    <source>
        <dbReference type="ARBA" id="ARBA00022737"/>
    </source>
</evidence>
<organism evidence="12 13">
    <name type="scientific">Cynoglossus semilaevis</name>
    <name type="common">Tongue sole</name>
    <dbReference type="NCBI Taxonomy" id="244447"/>
    <lineage>
        <taxon>Eukaryota</taxon>
        <taxon>Metazoa</taxon>
        <taxon>Chordata</taxon>
        <taxon>Craniata</taxon>
        <taxon>Vertebrata</taxon>
        <taxon>Euteleostomi</taxon>
        <taxon>Actinopterygii</taxon>
        <taxon>Neopterygii</taxon>
        <taxon>Teleostei</taxon>
        <taxon>Neoteleostei</taxon>
        <taxon>Acanthomorphata</taxon>
        <taxon>Carangaria</taxon>
        <taxon>Pleuronectiformes</taxon>
        <taxon>Pleuronectoidei</taxon>
        <taxon>Cynoglossidae</taxon>
        <taxon>Cynoglossinae</taxon>
        <taxon>Cynoglossus</taxon>
    </lineage>
</organism>
<dbReference type="RefSeq" id="XP_008311356.1">
    <property type="nucleotide sequence ID" value="XM_008313134.3"/>
</dbReference>
<dbReference type="OMA" id="HCITETV"/>
<dbReference type="Pfam" id="PF00153">
    <property type="entry name" value="Mito_carr"/>
    <property type="match status" value="3"/>
</dbReference>
<accession>A0A3P8UBT0</accession>
<keyword evidence="8" id="KW-0496">Mitochondrion</keyword>
<dbReference type="Proteomes" id="UP000265120">
    <property type="component" value="Chromosome 7"/>
</dbReference>
<dbReference type="InterPro" id="IPR023395">
    <property type="entry name" value="MCP_dom_sf"/>
</dbReference>
<dbReference type="Gene3D" id="1.50.40.10">
    <property type="entry name" value="Mitochondrial carrier domain"/>
    <property type="match status" value="1"/>
</dbReference>
<evidence type="ECO:0000256" key="10">
    <source>
        <dbReference type="PROSITE-ProRule" id="PRU00282"/>
    </source>
</evidence>
<dbReference type="FunCoup" id="A0A3P8UBT0">
    <property type="interactions" value="1"/>
</dbReference>
<dbReference type="InterPro" id="IPR018108">
    <property type="entry name" value="MCP_transmembrane"/>
</dbReference>
<dbReference type="PANTHER" id="PTHR45624">
    <property type="entry name" value="MITOCHONDRIAL BASIC AMINO ACIDS TRANSPORTER-RELATED"/>
    <property type="match status" value="1"/>
</dbReference>
<dbReference type="InterPro" id="IPR050567">
    <property type="entry name" value="Mitochondrial_Carrier"/>
</dbReference>
<sequence length="300" mass="32936">MYFIDFVSGSFAGCCGVVVGYPLDTVKVRIQTQKQYTGIWQCVTSTFLKEGAHGFFKGMSLPITTMSLTSSVVFGTYRNCLLCLSQVQRANCGPNTKLEIFISGLAAGIAQTSVMAPGDMVKVRLQCQTEARRKGANMHKTRYHGPVHCLLQIIKEEGFQGLYKGALPLMLRDGPSYATYFLTYTTICEWFTESGKKRPDWSVIMLAGGTAGMAGWTVGTPMDVIKARLQMDGVQETKRYKGFFHCVADTLRAEGAGVFFRSLGINCLRAFPTNMVVLSTYEVFTSVLRSAADGTGPFKT</sequence>
<evidence type="ECO:0000256" key="6">
    <source>
        <dbReference type="ARBA" id="ARBA00022792"/>
    </source>
</evidence>
<keyword evidence="3 11" id="KW-0813">Transport</keyword>
<dbReference type="AlphaFoldDB" id="A0A3P8UBT0"/>
<dbReference type="CTD" id="724009"/>
<dbReference type="KEGG" id="csem:103380985"/>
<evidence type="ECO:0000256" key="7">
    <source>
        <dbReference type="ARBA" id="ARBA00022989"/>
    </source>
</evidence>
<dbReference type="PANTHER" id="PTHR45624:SF3">
    <property type="entry name" value="SOLUTE CARRIER FAMILY 25 MEMBER 47"/>
    <property type="match status" value="1"/>
</dbReference>
<feature type="repeat" description="Solcar" evidence="10">
    <location>
        <begin position="95"/>
        <end position="190"/>
    </location>
</feature>
<keyword evidence="5" id="KW-0677">Repeat</keyword>
<feature type="repeat" description="Solcar" evidence="10">
    <location>
        <begin position="199"/>
        <end position="287"/>
    </location>
</feature>
<dbReference type="InParanoid" id="A0A3P8UBT0"/>
<keyword evidence="4 10" id="KW-0812">Transmembrane</keyword>
<keyword evidence="9 10" id="KW-0472">Membrane</keyword>
<evidence type="ECO:0000313" key="13">
    <source>
        <dbReference type="Proteomes" id="UP000265120"/>
    </source>
</evidence>
<name>A0A3P8UBT0_CYNSE</name>
<evidence type="ECO:0000313" key="12">
    <source>
        <dbReference type="Ensembl" id="ENSCSEP00000000688.1"/>
    </source>
</evidence>
<proteinExistence type="inferred from homology"/>
<comment type="similarity">
    <text evidence="2 11">Belongs to the mitochondrial carrier (TC 2.A.29) family.</text>
</comment>
<evidence type="ECO:0000256" key="3">
    <source>
        <dbReference type="ARBA" id="ARBA00022448"/>
    </source>
</evidence>
<dbReference type="OrthoDB" id="193856at2759"/>
<keyword evidence="13" id="KW-1185">Reference proteome</keyword>